<reference evidence="3" key="1">
    <citation type="submission" date="2025-08" db="UniProtKB">
        <authorList>
            <consortium name="RefSeq"/>
        </authorList>
    </citation>
    <scope>IDENTIFICATION</scope>
    <source>
        <strain evidence="3">14028-0561.14</strain>
        <tissue evidence="3">Whole fly</tissue>
    </source>
</reference>
<feature type="chain" id="PRO_5028184056" evidence="1">
    <location>
        <begin position="23"/>
        <end position="136"/>
    </location>
</feature>
<keyword evidence="2" id="KW-1185">Reference proteome</keyword>
<accession>A0A6P4I3E2</accession>
<name>A0A6P4I3E2_DROKI</name>
<organism evidence="2 3">
    <name type="scientific">Drosophila kikkawai</name>
    <name type="common">Fruit fly</name>
    <dbReference type="NCBI Taxonomy" id="30033"/>
    <lineage>
        <taxon>Eukaryota</taxon>
        <taxon>Metazoa</taxon>
        <taxon>Ecdysozoa</taxon>
        <taxon>Arthropoda</taxon>
        <taxon>Hexapoda</taxon>
        <taxon>Insecta</taxon>
        <taxon>Pterygota</taxon>
        <taxon>Neoptera</taxon>
        <taxon>Endopterygota</taxon>
        <taxon>Diptera</taxon>
        <taxon>Brachycera</taxon>
        <taxon>Muscomorpha</taxon>
        <taxon>Ephydroidea</taxon>
        <taxon>Drosophilidae</taxon>
        <taxon>Drosophila</taxon>
        <taxon>Sophophora</taxon>
    </lineage>
</organism>
<evidence type="ECO:0000313" key="2">
    <source>
        <dbReference type="Proteomes" id="UP001652661"/>
    </source>
</evidence>
<dbReference type="RefSeq" id="XP_017018399.1">
    <property type="nucleotide sequence ID" value="XM_017162910.3"/>
</dbReference>
<protein>
    <submittedName>
        <fullName evidence="3">Uncharacterized protein edin</fullName>
    </submittedName>
</protein>
<gene>
    <name evidence="3" type="primary">edin</name>
</gene>
<dbReference type="OMA" id="DYGGGIQ"/>
<evidence type="ECO:0000256" key="1">
    <source>
        <dbReference type="SAM" id="SignalP"/>
    </source>
</evidence>
<feature type="signal peptide" evidence="1">
    <location>
        <begin position="1"/>
        <end position="22"/>
    </location>
</feature>
<dbReference type="AlphaFoldDB" id="A0A6P4I3E2"/>
<evidence type="ECO:0000313" key="3">
    <source>
        <dbReference type="RefSeq" id="XP_017018399.1"/>
    </source>
</evidence>
<dbReference type="OrthoDB" id="8019688at2759"/>
<dbReference type="Proteomes" id="UP001652661">
    <property type="component" value="Chromosome 3L"/>
</dbReference>
<proteinExistence type="predicted"/>
<sequence length="136" mass="15188">MSSNKSSILLLVACCLVAFVSAYPQPYPEEYLMDEPAEEYLTTEHAELLLAEPEDFLVAEPEELLVRRARSPEGGSVVLTASKDNQVGREASVQYNHNLYTSRDGRGSIDAYAQASRNFDYNRNNYGGGVQASWRF</sequence>
<keyword evidence="1" id="KW-0732">Signal</keyword>